<keyword evidence="3" id="KW-1185">Reference proteome</keyword>
<reference evidence="2" key="2">
    <citation type="submission" date="2020-11" db="EMBL/GenBank/DDBJ databases">
        <authorList>
            <person name="McCartney M.A."/>
            <person name="Auch B."/>
            <person name="Kono T."/>
            <person name="Mallez S."/>
            <person name="Becker A."/>
            <person name="Gohl D.M."/>
            <person name="Silverstein K.A.T."/>
            <person name="Koren S."/>
            <person name="Bechman K.B."/>
            <person name="Herman A."/>
            <person name="Abrahante J.E."/>
            <person name="Garbe J."/>
        </authorList>
    </citation>
    <scope>NUCLEOTIDE SEQUENCE</scope>
    <source>
        <strain evidence="2">Duluth1</strain>
        <tissue evidence="2">Whole animal</tissue>
    </source>
</reference>
<comment type="caution">
    <text evidence="2">The sequence shown here is derived from an EMBL/GenBank/DDBJ whole genome shotgun (WGS) entry which is preliminary data.</text>
</comment>
<evidence type="ECO:0000256" key="1">
    <source>
        <dbReference type="SAM" id="MobiDB-lite"/>
    </source>
</evidence>
<accession>A0A9D4IHW2</accession>
<reference evidence="2" key="1">
    <citation type="journal article" date="2019" name="bioRxiv">
        <title>The Genome of the Zebra Mussel, Dreissena polymorpha: A Resource for Invasive Species Research.</title>
        <authorList>
            <person name="McCartney M.A."/>
            <person name="Auch B."/>
            <person name="Kono T."/>
            <person name="Mallez S."/>
            <person name="Zhang Y."/>
            <person name="Obille A."/>
            <person name="Becker A."/>
            <person name="Abrahante J.E."/>
            <person name="Garbe J."/>
            <person name="Badalamenti J.P."/>
            <person name="Herman A."/>
            <person name="Mangelson H."/>
            <person name="Liachko I."/>
            <person name="Sullivan S."/>
            <person name="Sone E.D."/>
            <person name="Koren S."/>
            <person name="Silverstein K.A.T."/>
            <person name="Beckman K.B."/>
            <person name="Gohl D.M."/>
        </authorList>
    </citation>
    <scope>NUCLEOTIDE SEQUENCE</scope>
    <source>
        <strain evidence="2">Duluth1</strain>
        <tissue evidence="2">Whole animal</tissue>
    </source>
</reference>
<feature type="compositionally biased region" description="Polar residues" evidence="1">
    <location>
        <begin position="43"/>
        <end position="66"/>
    </location>
</feature>
<evidence type="ECO:0000313" key="2">
    <source>
        <dbReference type="EMBL" id="KAH3773107.1"/>
    </source>
</evidence>
<protein>
    <submittedName>
        <fullName evidence="2">Uncharacterized protein</fullName>
    </submittedName>
</protein>
<organism evidence="2 3">
    <name type="scientific">Dreissena polymorpha</name>
    <name type="common">Zebra mussel</name>
    <name type="synonym">Mytilus polymorpha</name>
    <dbReference type="NCBI Taxonomy" id="45954"/>
    <lineage>
        <taxon>Eukaryota</taxon>
        <taxon>Metazoa</taxon>
        <taxon>Spiralia</taxon>
        <taxon>Lophotrochozoa</taxon>
        <taxon>Mollusca</taxon>
        <taxon>Bivalvia</taxon>
        <taxon>Autobranchia</taxon>
        <taxon>Heteroconchia</taxon>
        <taxon>Euheterodonta</taxon>
        <taxon>Imparidentia</taxon>
        <taxon>Neoheterodontei</taxon>
        <taxon>Myida</taxon>
        <taxon>Dreissenoidea</taxon>
        <taxon>Dreissenidae</taxon>
        <taxon>Dreissena</taxon>
    </lineage>
</organism>
<gene>
    <name evidence="2" type="ORF">DPMN_174459</name>
</gene>
<sequence length="93" mass="9972">MDAGIGRISRMNISPRELTATHSGAQCTGMGHVTEVSALRRSLNGSTPNTSTGGVLTSTPASRLNISPRSSRVTCFHSYENSFRRPKSSSSFR</sequence>
<name>A0A9D4IHW2_DREPO</name>
<dbReference type="AlphaFoldDB" id="A0A9D4IHW2"/>
<dbReference type="Proteomes" id="UP000828390">
    <property type="component" value="Unassembled WGS sequence"/>
</dbReference>
<proteinExistence type="predicted"/>
<feature type="region of interest" description="Disordered" evidence="1">
    <location>
        <begin position="42"/>
        <end position="66"/>
    </location>
</feature>
<evidence type="ECO:0000313" key="3">
    <source>
        <dbReference type="Proteomes" id="UP000828390"/>
    </source>
</evidence>
<dbReference type="EMBL" id="JAIWYP010000009">
    <property type="protein sequence ID" value="KAH3773107.1"/>
    <property type="molecule type" value="Genomic_DNA"/>
</dbReference>